<feature type="signal peptide" evidence="1">
    <location>
        <begin position="1"/>
        <end position="28"/>
    </location>
</feature>
<reference evidence="2 3" key="1">
    <citation type="submission" date="2019-03" db="EMBL/GenBank/DDBJ databases">
        <title>Single cell metagenomics reveals metabolic interactions within the superorganism composed of flagellate Streblomastix strix and complex community of Bacteroidetes bacteria on its surface.</title>
        <authorList>
            <person name="Treitli S.C."/>
            <person name="Kolisko M."/>
            <person name="Husnik F."/>
            <person name="Keeling P."/>
            <person name="Hampl V."/>
        </authorList>
    </citation>
    <scope>NUCLEOTIDE SEQUENCE [LARGE SCALE GENOMIC DNA]</scope>
    <source>
        <strain evidence="2">ST1C</strain>
    </source>
</reference>
<feature type="chain" id="PRO_5023827841" evidence="1">
    <location>
        <begin position="29"/>
        <end position="147"/>
    </location>
</feature>
<dbReference type="Proteomes" id="UP000324800">
    <property type="component" value="Unassembled WGS sequence"/>
</dbReference>
<name>A0A5J4UUH1_9EUKA</name>
<sequence length="147" mass="16310">MKVGIGIQEIVISLLVWLTFQFEQIVDSQSVGQGGVFNTQVSSVCLEASSVSFLPCSRSSLGNEFLQLVTTPISSCQLSTRISGDYSLLTEILVLMIMDARLLSRYRLSIEELQMINPFDSCQRYLKGFGKDDWGQSEPEGQSDVDI</sequence>
<proteinExistence type="predicted"/>
<evidence type="ECO:0000313" key="2">
    <source>
        <dbReference type="EMBL" id="KAA6374048.1"/>
    </source>
</evidence>
<evidence type="ECO:0000313" key="3">
    <source>
        <dbReference type="Proteomes" id="UP000324800"/>
    </source>
</evidence>
<accession>A0A5J4UUH1</accession>
<dbReference type="EMBL" id="SNRW01012267">
    <property type="protein sequence ID" value="KAA6374048.1"/>
    <property type="molecule type" value="Genomic_DNA"/>
</dbReference>
<comment type="caution">
    <text evidence="2">The sequence shown here is derived from an EMBL/GenBank/DDBJ whole genome shotgun (WGS) entry which is preliminary data.</text>
</comment>
<organism evidence="2 3">
    <name type="scientific">Streblomastix strix</name>
    <dbReference type="NCBI Taxonomy" id="222440"/>
    <lineage>
        <taxon>Eukaryota</taxon>
        <taxon>Metamonada</taxon>
        <taxon>Preaxostyla</taxon>
        <taxon>Oxymonadida</taxon>
        <taxon>Streblomastigidae</taxon>
        <taxon>Streblomastix</taxon>
    </lineage>
</organism>
<protein>
    <submittedName>
        <fullName evidence="2">Uncharacterized protein</fullName>
    </submittedName>
</protein>
<keyword evidence="1" id="KW-0732">Signal</keyword>
<evidence type="ECO:0000256" key="1">
    <source>
        <dbReference type="SAM" id="SignalP"/>
    </source>
</evidence>
<gene>
    <name evidence="2" type="ORF">EZS28_030427</name>
</gene>
<dbReference type="AlphaFoldDB" id="A0A5J4UUH1"/>